<dbReference type="EMBL" id="JNAD02000005">
    <property type="protein sequence ID" value="RKM95867.1"/>
    <property type="molecule type" value="Genomic_DNA"/>
</dbReference>
<dbReference type="AlphaFoldDB" id="A0A3R7FEI5"/>
<keyword evidence="2" id="KW-0812">Transmembrane</keyword>
<feature type="compositionally biased region" description="Low complexity" evidence="1">
    <location>
        <begin position="294"/>
        <end position="309"/>
    </location>
</feature>
<keyword evidence="2" id="KW-0472">Membrane</keyword>
<accession>A0A3R7FEI5</accession>
<feature type="compositionally biased region" description="Gly residues" evidence="1">
    <location>
        <begin position="132"/>
        <end position="158"/>
    </location>
</feature>
<reference evidence="3 4" key="1">
    <citation type="journal article" date="2014" name="Genome Announc.">
        <title>Draft Genome Sequence of Streptomyces fradiae ATCC 19609, a Strain Highly Sensitive to Antibiotics.</title>
        <authorList>
            <person name="Bekker O.B."/>
            <person name="Klimina K.M."/>
            <person name="Vatlin A.A."/>
            <person name="Zakharevich N.V."/>
            <person name="Kasianov A.S."/>
            <person name="Danilenko V.N."/>
        </authorList>
    </citation>
    <scope>NUCLEOTIDE SEQUENCE [LARGE SCALE GENOMIC DNA]</scope>
    <source>
        <strain evidence="3 4">ATCC 19609</strain>
    </source>
</reference>
<protein>
    <submittedName>
        <fullName evidence="3">Uncharacterized protein</fullName>
    </submittedName>
</protein>
<evidence type="ECO:0000256" key="1">
    <source>
        <dbReference type="SAM" id="MobiDB-lite"/>
    </source>
</evidence>
<evidence type="ECO:0000313" key="3">
    <source>
        <dbReference type="EMBL" id="RKM95867.1"/>
    </source>
</evidence>
<feature type="transmembrane region" description="Helical" evidence="2">
    <location>
        <begin position="420"/>
        <end position="438"/>
    </location>
</feature>
<evidence type="ECO:0000256" key="2">
    <source>
        <dbReference type="SAM" id="Phobius"/>
    </source>
</evidence>
<sequence>MGIESDQLVLDYLSRVGDLAQQRQLSSGDRMRLVSQLRQEIEQQRTKAADSPGAVKRILGRIGSPEDVVREAGGRAPGETGGGSAGRGADVPERPVHRPVTEAGREDGPGTGWKPGRTGKAGGRGGARRPGRGAGPPAGDGTGPGGGTGAGAGGGGSRAAGAGAAAGGDPDGRSTLGRLGALARRAGLIGGTEVPAPRDGAGKPPAEPPVVPLIPLTGPMPPHLAGEDELRGADGTEWWRVEPGPFGTARPGGSGFAAGHFGAGDSVPGFTGGIEIPEILKPPPQKPFENDPSAAAGAADGAEAAGADPDATEELPARRGLFRRSGGGASGRVGTPSPLLLLAAALLVGGAVFGSLLALAAGWLIAYAGPRLSRTEAKWAALALPGLVAGGALVWLWGRMDGRWGEPIRDGEMSTALTETWPVALRAAAVASAVFLVWRARRRRG</sequence>
<feature type="compositionally biased region" description="Basic and acidic residues" evidence="1">
    <location>
        <begin position="90"/>
        <end position="108"/>
    </location>
</feature>
<dbReference type="RefSeq" id="WP_043462935.1">
    <property type="nucleotide sequence ID" value="NZ_CP134822.1"/>
</dbReference>
<dbReference type="OrthoDB" id="4350222at2"/>
<feature type="region of interest" description="Disordered" evidence="1">
    <location>
        <begin position="277"/>
        <end position="314"/>
    </location>
</feature>
<comment type="caution">
    <text evidence="3">The sequence shown here is derived from an EMBL/GenBank/DDBJ whole genome shotgun (WGS) entry which is preliminary data.</text>
</comment>
<feature type="region of interest" description="Disordered" evidence="1">
    <location>
        <begin position="42"/>
        <end position="176"/>
    </location>
</feature>
<evidence type="ECO:0000313" key="4">
    <source>
        <dbReference type="Proteomes" id="UP000028058"/>
    </source>
</evidence>
<feature type="transmembrane region" description="Helical" evidence="2">
    <location>
        <begin position="339"/>
        <end position="367"/>
    </location>
</feature>
<feature type="compositionally biased region" description="Gly residues" evidence="1">
    <location>
        <begin position="75"/>
        <end position="86"/>
    </location>
</feature>
<name>A0A3R7FEI5_9ACTN</name>
<keyword evidence="4" id="KW-1185">Reference proteome</keyword>
<feature type="compositionally biased region" description="Gly residues" evidence="1">
    <location>
        <begin position="109"/>
        <end position="125"/>
    </location>
</feature>
<gene>
    <name evidence="3" type="ORF">SFRA_012575</name>
</gene>
<organism evidence="3 4">
    <name type="scientific">Streptomyces xinghaiensis</name>
    <dbReference type="NCBI Taxonomy" id="1038928"/>
    <lineage>
        <taxon>Bacteria</taxon>
        <taxon>Bacillati</taxon>
        <taxon>Actinomycetota</taxon>
        <taxon>Actinomycetes</taxon>
        <taxon>Kitasatosporales</taxon>
        <taxon>Streptomycetaceae</taxon>
        <taxon>Streptomyces</taxon>
    </lineage>
</organism>
<keyword evidence="2" id="KW-1133">Transmembrane helix</keyword>
<dbReference type="Proteomes" id="UP000028058">
    <property type="component" value="Unassembled WGS sequence"/>
</dbReference>
<proteinExistence type="predicted"/>
<feature type="transmembrane region" description="Helical" evidence="2">
    <location>
        <begin position="379"/>
        <end position="400"/>
    </location>
</feature>